<reference evidence="2 3" key="1">
    <citation type="submission" date="2020-07" db="EMBL/GenBank/DDBJ databases">
        <authorList>
            <person name="Cui H."/>
        </authorList>
    </citation>
    <scope>NUCLEOTIDE SEQUENCE [LARGE SCALE GENOMIC DNA]</scope>
    <source>
        <strain evidence="2 3">YPL8</strain>
    </source>
</reference>
<dbReference type="RefSeq" id="WP_179263314.1">
    <property type="nucleotide sequence ID" value="NZ_CP058601.1"/>
</dbReference>
<feature type="region of interest" description="Disordered" evidence="1">
    <location>
        <begin position="23"/>
        <end position="54"/>
    </location>
</feature>
<dbReference type="AlphaFoldDB" id="A0A7D5GJG1"/>
<feature type="compositionally biased region" description="Polar residues" evidence="1">
    <location>
        <begin position="39"/>
        <end position="54"/>
    </location>
</feature>
<sequence length="332" mass="34628">MAQKPSRREVLLASGVTIAGLSGCTGSAQEGAPADDNGETTLDWNGQNGSEHATQNCPEEKGYWHWILTPGGQATIQDAVLHVTFDDGSTADSVEGYRPGGDQGAIHFDVYKSGGGTISSASVVFSGEAGNAVLTISGGECVPDDGNGDDNGDGDNGDDNGDGDNGDDNGDGDNGDDNGDGDNGDDNGDGDNGDDNGDGDNGDDNGDGDNGDDNGDGDNGDDNGDGDNGDDNGDGDRDEDDQTDEKNREIAVDLDSVCYKEEKKKAQFRIESYEKREVTVTWKVLGTMQTGTVSVPKHGSKTIWVNMDTDQKLGLYRDGSRIARTKVHTQVC</sequence>
<feature type="region of interest" description="Disordered" evidence="1">
    <location>
        <begin position="136"/>
        <end position="248"/>
    </location>
</feature>
<dbReference type="PROSITE" id="PS51318">
    <property type="entry name" value="TAT"/>
    <property type="match status" value="1"/>
</dbReference>
<evidence type="ECO:0000256" key="1">
    <source>
        <dbReference type="SAM" id="MobiDB-lite"/>
    </source>
</evidence>
<accession>A0A7D5GJG1</accession>
<gene>
    <name evidence="2" type="ORF">HYG82_18195</name>
</gene>
<dbReference type="OrthoDB" id="204231at2157"/>
<dbReference type="EMBL" id="CP058601">
    <property type="protein sequence ID" value="QLG50628.1"/>
    <property type="molecule type" value="Genomic_DNA"/>
</dbReference>
<dbReference type="PROSITE" id="PS51257">
    <property type="entry name" value="PROKAR_LIPOPROTEIN"/>
    <property type="match status" value="1"/>
</dbReference>
<dbReference type="Proteomes" id="UP000509241">
    <property type="component" value="Chromosome"/>
</dbReference>
<evidence type="ECO:0000313" key="3">
    <source>
        <dbReference type="Proteomes" id="UP000509241"/>
    </source>
</evidence>
<proteinExistence type="predicted"/>
<organism evidence="2 3">
    <name type="scientific">Natrinema halophilum</name>
    <dbReference type="NCBI Taxonomy" id="1699371"/>
    <lineage>
        <taxon>Archaea</taxon>
        <taxon>Methanobacteriati</taxon>
        <taxon>Methanobacteriota</taxon>
        <taxon>Stenosarchaea group</taxon>
        <taxon>Halobacteria</taxon>
        <taxon>Halobacteriales</taxon>
        <taxon>Natrialbaceae</taxon>
        <taxon>Natrinema</taxon>
    </lineage>
</organism>
<keyword evidence="3" id="KW-1185">Reference proteome</keyword>
<dbReference type="InterPro" id="IPR006311">
    <property type="entry name" value="TAT_signal"/>
</dbReference>
<name>A0A7D5GJG1_9EURY</name>
<feature type="compositionally biased region" description="Acidic residues" evidence="1">
    <location>
        <begin position="142"/>
        <end position="243"/>
    </location>
</feature>
<dbReference type="KEGG" id="haly:HYG82_18195"/>
<protein>
    <submittedName>
        <fullName evidence="2">Uncharacterized protein</fullName>
    </submittedName>
</protein>
<dbReference type="GeneID" id="56035264"/>
<evidence type="ECO:0000313" key="2">
    <source>
        <dbReference type="EMBL" id="QLG50628.1"/>
    </source>
</evidence>